<feature type="signal peptide" evidence="1">
    <location>
        <begin position="1"/>
        <end position="18"/>
    </location>
</feature>
<dbReference type="Proteomes" id="UP000030653">
    <property type="component" value="Unassembled WGS sequence"/>
</dbReference>
<accession>M5FT21</accession>
<keyword evidence="3" id="KW-1185">Reference proteome</keyword>
<keyword evidence="1" id="KW-0732">Signal</keyword>
<protein>
    <submittedName>
        <fullName evidence="2">Uncharacterized protein</fullName>
    </submittedName>
</protein>
<dbReference type="RefSeq" id="XP_040627583.1">
    <property type="nucleotide sequence ID" value="XM_040768723.1"/>
</dbReference>
<organism evidence="2 3">
    <name type="scientific">Dacryopinax primogenitus (strain DJM 731)</name>
    <name type="common">Brown rot fungus</name>
    <dbReference type="NCBI Taxonomy" id="1858805"/>
    <lineage>
        <taxon>Eukaryota</taxon>
        <taxon>Fungi</taxon>
        <taxon>Dikarya</taxon>
        <taxon>Basidiomycota</taxon>
        <taxon>Agaricomycotina</taxon>
        <taxon>Dacrymycetes</taxon>
        <taxon>Dacrymycetales</taxon>
        <taxon>Dacrymycetaceae</taxon>
        <taxon>Dacryopinax</taxon>
    </lineage>
</organism>
<evidence type="ECO:0000256" key="1">
    <source>
        <dbReference type="SAM" id="SignalP"/>
    </source>
</evidence>
<dbReference type="HOGENOM" id="CLU_2108932_0_0_1"/>
<evidence type="ECO:0000313" key="3">
    <source>
        <dbReference type="Proteomes" id="UP000030653"/>
    </source>
</evidence>
<reference evidence="2 3" key="1">
    <citation type="journal article" date="2012" name="Science">
        <title>The Paleozoic origin of enzymatic lignin decomposition reconstructed from 31 fungal genomes.</title>
        <authorList>
            <person name="Floudas D."/>
            <person name="Binder M."/>
            <person name="Riley R."/>
            <person name="Barry K."/>
            <person name="Blanchette R.A."/>
            <person name="Henrissat B."/>
            <person name="Martinez A.T."/>
            <person name="Otillar R."/>
            <person name="Spatafora J.W."/>
            <person name="Yadav J.S."/>
            <person name="Aerts A."/>
            <person name="Benoit I."/>
            <person name="Boyd A."/>
            <person name="Carlson A."/>
            <person name="Copeland A."/>
            <person name="Coutinho P.M."/>
            <person name="de Vries R.P."/>
            <person name="Ferreira P."/>
            <person name="Findley K."/>
            <person name="Foster B."/>
            <person name="Gaskell J."/>
            <person name="Glotzer D."/>
            <person name="Gorecki P."/>
            <person name="Heitman J."/>
            <person name="Hesse C."/>
            <person name="Hori C."/>
            <person name="Igarashi K."/>
            <person name="Jurgens J.A."/>
            <person name="Kallen N."/>
            <person name="Kersten P."/>
            <person name="Kohler A."/>
            <person name="Kuees U."/>
            <person name="Kumar T.K.A."/>
            <person name="Kuo A."/>
            <person name="LaButti K."/>
            <person name="Larrondo L.F."/>
            <person name="Lindquist E."/>
            <person name="Ling A."/>
            <person name="Lombard V."/>
            <person name="Lucas S."/>
            <person name="Lundell T."/>
            <person name="Martin R."/>
            <person name="McLaughlin D.J."/>
            <person name="Morgenstern I."/>
            <person name="Morin E."/>
            <person name="Murat C."/>
            <person name="Nagy L.G."/>
            <person name="Nolan M."/>
            <person name="Ohm R.A."/>
            <person name="Patyshakuliyeva A."/>
            <person name="Rokas A."/>
            <person name="Ruiz-Duenas F.J."/>
            <person name="Sabat G."/>
            <person name="Salamov A."/>
            <person name="Samejima M."/>
            <person name="Schmutz J."/>
            <person name="Slot J.C."/>
            <person name="St John F."/>
            <person name="Stenlid J."/>
            <person name="Sun H."/>
            <person name="Sun S."/>
            <person name="Syed K."/>
            <person name="Tsang A."/>
            <person name="Wiebenga A."/>
            <person name="Young D."/>
            <person name="Pisabarro A."/>
            <person name="Eastwood D.C."/>
            <person name="Martin F."/>
            <person name="Cullen D."/>
            <person name="Grigoriev I.V."/>
            <person name="Hibbett D.S."/>
        </authorList>
    </citation>
    <scope>NUCLEOTIDE SEQUENCE [LARGE SCALE GENOMIC DNA]</scope>
    <source>
        <strain evidence="2 3">DJM-731 SS1</strain>
    </source>
</reference>
<feature type="chain" id="PRO_5004067210" evidence="1">
    <location>
        <begin position="19"/>
        <end position="115"/>
    </location>
</feature>
<dbReference type="AlphaFoldDB" id="M5FT21"/>
<proteinExistence type="predicted"/>
<gene>
    <name evidence="2" type="ORF">DACRYDRAFT_108753</name>
</gene>
<dbReference type="GeneID" id="63683785"/>
<sequence>MLFTSVVALALMPFMVQAAAIRKRSEALLYIEAFEDSSCNNLKDFLQVDNYGNISQSFSGSRGSFRVIMNQGVCGVTLYTTNGYSVDFPTSELQPGACFGPSKDDQVSYLVYTCD</sequence>
<evidence type="ECO:0000313" key="2">
    <source>
        <dbReference type="EMBL" id="EJU00686.1"/>
    </source>
</evidence>
<dbReference type="EMBL" id="JH795866">
    <property type="protein sequence ID" value="EJU00686.1"/>
    <property type="molecule type" value="Genomic_DNA"/>
</dbReference>
<name>M5FT21_DACPD</name>